<dbReference type="AlphaFoldDB" id="A0A6N6VVU4"/>
<evidence type="ECO:0000313" key="2">
    <source>
        <dbReference type="Proteomes" id="UP000437748"/>
    </source>
</evidence>
<dbReference type="RefSeq" id="WP_153419458.1">
    <property type="nucleotide sequence ID" value="NZ_WFLM01000002.1"/>
</dbReference>
<organism evidence="1 2">
    <name type="scientific">Silvanigrella paludirubra</name>
    <dbReference type="NCBI Taxonomy" id="2499159"/>
    <lineage>
        <taxon>Bacteria</taxon>
        <taxon>Pseudomonadati</taxon>
        <taxon>Bdellovibrionota</taxon>
        <taxon>Oligoflexia</taxon>
        <taxon>Silvanigrellales</taxon>
        <taxon>Silvanigrellaceae</taxon>
        <taxon>Silvanigrella</taxon>
    </lineage>
</organism>
<reference evidence="1 2" key="1">
    <citation type="submission" date="2019-10" db="EMBL/GenBank/DDBJ databases">
        <title>New species of Slilvanegrellaceae.</title>
        <authorList>
            <person name="Pitt A."/>
            <person name="Hahn M.W."/>
        </authorList>
    </citation>
    <scope>NUCLEOTIDE SEQUENCE [LARGE SCALE GENOMIC DNA]</scope>
    <source>
        <strain evidence="1 2">SP-Ram-0.45-NSY-1</strain>
    </source>
</reference>
<evidence type="ECO:0000313" key="1">
    <source>
        <dbReference type="EMBL" id="KAB8039879.1"/>
    </source>
</evidence>
<dbReference type="EMBL" id="WFLM01000002">
    <property type="protein sequence ID" value="KAB8039879.1"/>
    <property type="molecule type" value="Genomic_DNA"/>
</dbReference>
<accession>A0A6N6VVU4</accession>
<proteinExistence type="predicted"/>
<name>A0A6N6VVU4_9BACT</name>
<gene>
    <name evidence="1" type="ORF">GCL60_06340</name>
</gene>
<protein>
    <submittedName>
        <fullName evidence="1">Uncharacterized protein</fullName>
    </submittedName>
</protein>
<dbReference type="Proteomes" id="UP000437748">
    <property type="component" value="Unassembled WGS sequence"/>
</dbReference>
<sequence length="82" mass="10117">MNDFVFKKNYERLKKFHRVKSLKEILNIEFSSRVFEDETIIKIKENINNYKKREQIRLNKIDILTKLLEKIDLKIHQKKILN</sequence>
<comment type="caution">
    <text evidence="1">The sequence shown here is derived from an EMBL/GenBank/DDBJ whole genome shotgun (WGS) entry which is preliminary data.</text>
</comment>
<dbReference type="OrthoDB" id="9956755at2"/>
<keyword evidence="2" id="KW-1185">Reference proteome</keyword>